<dbReference type="AlphaFoldDB" id="A4BBC4"/>
<dbReference type="InterPro" id="IPR021417">
    <property type="entry name" value="DUF3060"/>
</dbReference>
<name>A4BBC4_9GAMM</name>
<evidence type="ECO:0000313" key="1">
    <source>
        <dbReference type="EMBL" id="EAR10737.1"/>
    </source>
</evidence>
<dbReference type="Pfam" id="PF11259">
    <property type="entry name" value="DUF3060"/>
    <property type="match status" value="1"/>
</dbReference>
<accession>A4BBC4</accession>
<reference evidence="1 2" key="1">
    <citation type="submission" date="2006-02" db="EMBL/GenBank/DDBJ databases">
        <authorList>
            <person name="Pinhassi J."/>
            <person name="Pedros-Alio C."/>
            <person name="Ferriera S."/>
            <person name="Johnson J."/>
            <person name="Kravitz S."/>
            <person name="Halpern A."/>
            <person name="Remington K."/>
            <person name="Beeson K."/>
            <person name="Tran B."/>
            <person name="Rogers Y.-H."/>
            <person name="Friedman R."/>
            <person name="Venter J.C."/>
        </authorList>
    </citation>
    <scope>NUCLEOTIDE SEQUENCE [LARGE SCALE GENOMIC DNA]</scope>
    <source>
        <strain evidence="1 2">MED297</strain>
    </source>
</reference>
<dbReference type="EMBL" id="AAOE01000003">
    <property type="protein sequence ID" value="EAR10737.1"/>
    <property type="molecule type" value="Genomic_DNA"/>
</dbReference>
<organism evidence="1 2">
    <name type="scientific">Reinekea blandensis MED297</name>
    <dbReference type="NCBI Taxonomy" id="314283"/>
    <lineage>
        <taxon>Bacteria</taxon>
        <taxon>Pseudomonadati</taxon>
        <taxon>Pseudomonadota</taxon>
        <taxon>Gammaproteobacteria</taxon>
        <taxon>Oceanospirillales</taxon>
        <taxon>Saccharospirillaceae</taxon>
        <taxon>Reinekea</taxon>
    </lineage>
</organism>
<comment type="caution">
    <text evidence="1">The sequence shown here is derived from an EMBL/GenBank/DDBJ whole genome shotgun (WGS) entry which is preliminary data.</text>
</comment>
<protein>
    <submittedName>
        <fullName evidence="1">Uncharacterized protein</fullName>
    </submittedName>
</protein>
<dbReference type="HOGENOM" id="CLU_2156294_0_0_6"/>
<dbReference type="STRING" id="314283.MED297_11995"/>
<evidence type="ECO:0000313" key="2">
    <source>
        <dbReference type="Proteomes" id="UP000005953"/>
    </source>
</evidence>
<keyword evidence="2" id="KW-1185">Reference proteome</keyword>
<gene>
    <name evidence="1" type="ORF">MED297_11995</name>
</gene>
<dbReference type="Proteomes" id="UP000005953">
    <property type="component" value="Unassembled WGS sequence"/>
</dbReference>
<proteinExistence type="predicted"/>
<sequence>MLSSCLPDGERQRPEILKESVAGTNNVVTTNYSGTTDLSISGIDNTVTITAHTRRLTVSGIDNVVFVNDGVHIEHVSISGIDNQLSLPKGFLAPVDWSGIDVQVVYREGQN</sequence>